<organism evidence="2 3">
    <name type="scientific">Teratosphaeria destructans</name>
    <dbReference type="NCBI Taxonomy" id="418781"/>
    <lineage>
        <taxon>Eukaryota</taxon>
        <taxon>Fungi</taxon>
        <taxon>Dikarya</taxon>
        <taxon>Ascomycota</taxon>
        <taxon>Pezizomycotina</taxon>
        <taxon>Dothideomycetes</taxon>
        <taxon>Dothideomycetidae</taxon>
        <taxon>Mycosphaerellales</taxon>
        <taxon>Teratosphaeriaceae</taxon>
        <taxon>Teratosphaeria</taxon>
    </lineage>
</organism>
<reference evidence="2 3" key="1">
    <citation type="journal article" date="2018" name="IMA Fungus">
        <title>IMA Genome-F 10: Nine draft genome sequences of Claviceps purpurea s.lat., including C. arundinis, C. humidiphila, and C. cf. spartinae, pseudomolecules for the pitch canker pathogen Fusarium circinatum, draft genome of Davidsoniella eucalypti, Grosmannia galeiformis, Quambalaria eucalypti, and Teratosphaeria destructans.</title>
        <authorList>
            <person name="Wingfield B.D."/>
            <person name="Liu M."/>
            <person name="Nguyen H.D."/>
            <person name="Lane F.A."/>
            <person name="Morgan S.W."/>
            <person name="De Vos L."/>
            <person name="Wilken P.M."/>
            <person name="Duong T.A."/>
            <person name="Aylward J."/>
            <person name="Coetzee M.P."/>
            <person name="Dadej K."/>
            <person name="De Beer Z.W."/>
            <person name="Findlay W."/>
            <person name="Havenga M."/>
            <person name="Kolarik M."/>
            <person name="Menzies J.G."/>
            <person name="Naidoo K."/>
            <person name="Pochopski O."/>
            <person name="Shoukouhi P."/>
            <person name="Santana Q.C."/>
            <person name="Seifert K.A."/>
            <person name="Soal N."/>
            <person name="Steenkamp E.T."/>
            <person name="Tatham C.T."/>
            <person name="van der Nest M.A."/>
            <person name="Wingfield M.J."/>
        </authorList>
    </citation>
    <scope>NUCLEOTIDE SEQUENCE [LARGE SCALE GENOMIC DNA]</scope>
    <source>
        <strain evidence="2">CMW44962</strain>
    </source>
</reference>
<dbReference type="AlphaFoldDB" id="A0A9W7SWK1"/>
<comment type="caution">
    <text evidence="2">The sequence shown here is derived from an EMBL/GenBank/DDBJ whole genome shotgun (WGS) entry which is preliminary data.</text>
</comment>
<dbReference type="Proteomes" id="UP001138500">
    <property type="component" value="Unassembled WGS sequence"/>
</dbReference>
<feature type="region of interest" description="Disordered" evidence="1">
    <location>
        <begin position="60"/>
        <end position="93"/>
    </location>
</feature>
<evidence type="ECO:0000256" key="1">
    <source>
        <dbReference type="SAM" id="MobiDB-lite"/>
    </source>
</evidence>
<protein>
    <submittedName>
        <fullName evidence="2">Uncharacterized protein</fullName>
    </submittedName>
</protein>
<evidence type="ECO:0000313" key="3">
    <source>
        <dbReference type="Proteomes" id="UP001138500"/>
    </source>
</evidence>
<gene>
    <name evidence="2" type="ORF">Tdes44962_MAKER08456</name>
</gene>
<reference evidence="2 3" key="2">
    <citation type="journal article" date="2021" name="Curr. Genet.">
        <title>Genetic response to nitrogen starvation in the aggressive Eucalyptus foliar pathogen Teratosphaeria destructans.</title>
        <authorList>
            <person name="Havenga M."/>
            <person name="Wingfield B.D."/>
            <person name="Wingfield M.J."/>
            <person name="Dreyer L.L."/>
            <person name="Roets F."/>
            <person name="Aylward J."/>
        </authorList>
    </citation>
    <scope>NUCLEOTIDE SEQUENCE [LARGE SCALE GENOMIC DNA]</scope>
    <source>
        <strain evidence="2">CMW44962</strain>
    </source>
</reference>
<keyword evidence="3" id="KW-1185">Reference proteome</keyword>
<evidence type="ECO:0000313" key="2">
    <source>
        <dbReference type="EMBL" id="KAH9836453.1"/>
    </source>
</evidence>
<proteinExistence type="predicted"/>
<name>A0A9W7SWK1_9PEZI</name>
<accession>A0A9W7SWK1</accession>
<sequence>MPARAMLAVSTQMHTVCELETHRAWSASRVNIASDHNQGEMEEQKKSKTKTTKVAVELVEGGGSGGGVMARASPVEEVDEDESSAGQRVAAEGRASGADFRNVELSCQKPAGYMVGW</sequence>
<dbReference type="EMBL" id="RIBY02000857">
    <property type="protein sequence ID" value="KAH9836453.1"/>
    <property type="molecule type" value="Genomic_DNA"/>
</dbReference>